<name>A0A9P0YYD8_CUSEU</name>
<sequence>MVVTLGPGKFYGKSLPRPRIYEDVKFNDRRVDPPVPVFDALMSWAEEAHWSMGGLSFKHHRLQGRIEGNINKLREEEEKVHRKSSVTSPVMSTPSPPPAPLALKRKRRLICEAEDDDESHKAFPVRKLGDDFDRIAHESDAAARTRAQKAADMGIEKRGPATPGGKKRVSPRFSKRELS</sequence>
<evidence type="ECO:0000313" key="3">
    <source>
        <dbReference type="Proteomes" id="UP001152484"/>
    </source>
</evidence>
<comment type="caution">
    <text evidence="2">The sequence shown here is derived from an EMBL/GenBank/DDBJ whole genome shotgun (WGS) entry which is preliminary data.</text>
</comment>
<dbReference type="PANTHER" id="PTHR35103:SF1">
    <property type="entry name" value="OS06G0115700 PROTEIN"/>
    <property type="match status" value="1"/>
</dbReference>
<protein>
    <submittedName>
        <fullName evidence="2">Uncharacterized protein</fullName>
    </submittedName>
</protein>
<keyword evidence="3" id="KW-1185">Reference proteome</keyword>
<feature type="region of interest" description="Disordered" evidence="1">
    <location>
        <begin position="74"/>
        <end position="102"/>
    </location>
</feature>
<dbReference type="PANTHER" id="PTHR35103">
    <property type="entry name" value="OS06G0115700 PROTEIN"/>
    <property type="match status" value="1"/>
</dbReference>
<dbReference type="Proteomes" id="UP001152484">
    <property type="component" value="Unassembled WGS sequence"/>
</dbReference>
<dbReference type="AlphaFoldDB" id="A0A9P0YYD8"/>
<evidence type="ECO:0000256" key="1">
    <source>
        <dbReference type="SAM" id="MobiDB-lite"/>
    </source>
</evidence>
<proteinExistence type="predicted"/>
<dbReference type="EMBL" id="CAMAPE010000011">
    <property type="protein sequence ID" value="CAH9079829.1"/>
    <property type="molecule type" value="Genomic_DNA"/>
</dbReference>
<gene>
    <name evidence="2" type="ORF">CEURO_LOCUS7250</name>
</gene>
<feature type="region of interest" description="Disordered" evidence="1">
    <location>
        <begin position="137"/>
        <end position="179"/>
    </location>
</feature>
<organism evidence="2 3">
    <name type="scientific">Cuscuta europaea</name>
    <name type="common">European dodder</name>
    <dbReference type="NCBI Taxonomy" id="41803"/>
    <lineage>
        <taxon>Eukaryota</taxon>
        <taxon>Viridiplantae</taxon>
        <taxon>Streptophyta</taxon>
        <taxon>Embryophyta</taxon>
        <taxon>Tracheophyta</taxon>
        <taxon>Spermatophyta</taxon>
        <taxon>Magnoliopsida</taxon>
        <taxon>eudicotyledons</taxon>
        <taxon>Gunneridae</taxon>
        <taxon>Pentapetalae</taxon>
        <taxon>asterids</taxon>
        <taxon>lamiids</taxon>
        <taxon>Solanales</taxon>
        <taxon>Convolvulaceae</taxon>
        <taxon>Cuscuteae</taxon>
        <taxon>Cuscuta</taxon>
        <taxon>Cuscuta subgen. Cuscuta</taxon>
    </lineage>
</organism>
<evidence type="ECO:0000313" key="2">
    <source>
        <dbReference type="EMBL" id="CAH9079829.1"/>
    </source>
</evidence>
<reference evidence="2" key="1">
    <citation type="submission" date="2022-07" db="EMBL/GenBank/DDBJ databases">
        <authorList>
            <person name="Macas J."/>
            <person name="Novak P."/>
            <person name="Neumann P."/>
        </authorList>
    </citation>
    <scope>NUCLEOTIDE SEQUENCE</scope>
</reference>
<accession>A0A9P0YYD8</accession>
<dbReference type="OrthoDB" id="1723663at2759"/>